<dbReference type="RefSeq" id="WP_072578579.1">
    <property type="nucleotide sequence ID" value="NZ_CP016020.1"/>
</dbReference>
<organism evidence="2 3">
    <name type="scientific">Bacillus weihaiensis</name>
    <dbReference type="NCBI Taxonomy" id="1547283"/>
    <lineage>
        <taxon>Bacteria</taxon>
        <taxon>Bacillati</taxon>
        <taxon>Bacillota</taxon>
        <taxon>Bacilli</taxon>
        <taxon>Bacillales</taxon>
        <taxon>Bacillaceae</taxon>
        <taxon>Bacillus</taxon>
    </lineage>
</organism>
<dbReference type="Proteomes" id="UP000181936">
    <property type="component" value="Chromosome"/>
</dbReference>
<dbReference type="OrthoDB" id="9767934at2"/>
<dbReference type="SUPFAM" id="SSF53474">
    <property type="entry name" value="alpha/beta-Hydrolases"/>
    <property type="match status" value="1"/>
</dbReference>
<dbReference type="STRING" id="1547283.A9C19_02890"/>
<dbReference type="Gene3D" id="3.40.50.1820">
    <property type="entry name" value="alpha/beta hydrolase"/>
    <property type="match status" value="1"/>
</dbReference>
<reference evidence="2 3" key="1">
    <citation type="journal article" date="2016" name="Sci. Rep.">
        <title>Complete genome sequence and transcriptomic analysis of a novel marine strain Bacillus weihaiensis reveals the mechanism of brown algae degradation.</title>
        <authorList>
            <person name="Zhu Y."/>
            <person name="Chen P."/>
            <person name="Bao Y."/>
            <person name="Men Y."/>
            <person name="Zeng Y."/>
            <person name="Yang J."/>
            <person name="Sun J."/>
            <person name="Sun Y."/>
        </authorList>
    </citation>
    <scope>NUCLEOTIDE SEQUENCE [LARGE SCALE GENOMIC DNA]</scope>
    <source>
        <strain evidence="2 3">Alg07</strain>
    </source>
</reference>
<dbReference type="PANTHER" id="PTHR36837:SF2">
    <property type="entry name" value="POLY(3-HYDROXYALKANOATE) POLYMERASE SUBUNIT PHAC"/>
    <property type="match status" value="1"/>
</dbReference>
<sequence length="354" mass="40235">MNPKTNSSAYNLEQEIKRWKGFFGVWNSPTPKIGVTPREPVWKKNKATLWYYAPSEKKYRVPLFLVYSLVNQPFILDMAPGNSVIENFTRNGFEVYLLDFGIPGYEDKDITAIDYVVDYIQKGVRRAIRHSNAKEITLIGYCLGGTLATMYTTIAEEPIRNLIVNVSPIDFETVPYFKEIAQASKEGLLDVNDLLETTGLVSGRAMKAAMRMVTSPIYFSPYLSLLNKAYDDQYVEKWKRLKKWTDGHIPFTGAAMKELIEELGKGNKLIDGGLKIHGKEAHLSNIHANLLVISNDFDRLVLKEQNIRVIDYVSSKDKTFKLEKGGHTTRANDNHLPPLLANWLPSRSEPIETK</sequence>
<dbReference type="Pfam" id="PF00561">
    <property type="entry name" value="Abhydrolase_1"/>
    <property type="match status" value="1"/>
</dbReference>
<evidence type="ECO:0000313" key="2">
    <source>
        <dbReference type="EMBL" id="APH03789.1"/>
    </source>
</evidence>
<name>A0A1L3MN63_9BACI</name>
<dbReference type="InterPro" id="IPR051321">
    <property type="entry name" value="PHA/PHB_synthase"/>
</dbReference>
<dbReference type="EMBL" id="CP016020">
    <property type="protein sequence ID" value="APH03789.1"/>
    <property type="molecule type" value="Genomic_DNA"/>
</dbReference>
<feature type="domain" description="AB hydrolase-1" evidence="1">
    <location>
        <begin position="84"/>
        <end position="327"/>
    </location>
</feature>
<gene>
    <name evidence="2" type="ORF">A9C19_02890</name>
</gene>
<protein>
    <submittedName>
        <fullName evidence="2">Hydroxyalkanoic acid synthase</fullName>
    </submittedName>
</protein>
<dbReference type="InterPro" id="IPR000073">
    <property type="entry name" value="AB_hydrolase_1"/>
</dbReference>
<dbReference type="PANTHER" id="PTHR36837">
    <property type="entry name" value="POLY(3-HYDROXYALKANOATE) POLYMERASE SUBUNIT PHAC"/>
    <property type="match status" value="1"/>
</dbReference>
<evidence type="ECO:0000313" key="3">
    <source>
        <dbReference type="Proteomes" id="UP000181936"/>
    </source>
</evidence>
<evidence type="ECO:0000259" key="1">
    <source>
        <dbReference type="Pfam" id="PF00561"/>
    </source>
</evidence>
<dbReference type="AlphaFoldDB" id="A0A1L3MN63"/>
<dbReference type="KEGG" id="bwh:A9C19_02890"/>
<dbReference type="InterPro" id="IPR029058">
    <property type="entry name" value="AB_hydrolase_fold"/>
</dbReference>
<keyword evidence="3" id="KW-1185">Reference proteome</keyword>
<accession>A0A1L3MN63</accession>
<proteinExistence type="predicted"/>